<organism evidence="1 2">
    <name type="scientific">Anthostomella pinea</name>
    <dbReference type="NCBI Taxonomy" id="933095"/>
    <lineage>
        <taxon>Eukaryota</taxon>
        <taxon>Fungi</taxon>
        <taxon>Dikarya</taxon>
        <taxon>Ascomycota</taxon>
        <taxon>Pezizomycotina</taxon>
        <taxon>Sordariomycetes</taxon>
        <taxon>Xylariomycetidae</taxon>
        <taxon>Xylariales</taxon>
        <taxon>Xylariaceae</taxon>
        <taxon>Anthostomella</taxon>
    </lineage>
</organism>
<comment type="caution">
    <text evidence="1">The sequence shown here is derived from an EMBL/GenBank/DDBJ whole genome shotgun (WGS) entry which is preliminary data.</text>
</comment>
<accession>A0AAI8W086</accession>
<gene>
    <name evidence="1" type="ORF">KHLLAP_LOCUS14794</name>
</gene>
<evidence type="ECO:0000313" key="1">
    <source>
        <dbReference type="EMBL" id="CAJ2514326.1"/>
    </source>
</evidence>
<keyword evidence="2" id="KW-1185">Reference proteome</keyword>
<name>A0AAI8W086_9PEZI</name>
<evidence type="ECO:0000313" key="2">
    <source>
        <dbReference type="Proteomes" id="UP001295740"/>
    </source>
</evidence>
<protein>
    <submittedName>
        <fullName evidence="1">Uu.00g024450.m01.CDS01</fullName>
    </submittedName>
</protein>
<proteinExistence type="predicted"/>
<dbReference type="AlphaFoldDB" id="A0AAI8W086"/>
<reference evidence="1" key="1">
    <citation type="submission" date="2023-10" db="EMBL/GenBank/DDBJ databases">
        <authorList>
            <person name="Hackl T."/>
        </authorList>
    </citation>
    <scope>NUCLEOTIDE SEQUENCE</scope>
</reference>
<dbReference type="Proteomes" id="UP001295740">
    <property type="component" value="Unassembled WGS sequence"/>
</dbReference>
<dbReference type="EMBL" id="CAUWAG010000020">
    <property type="protein sequence ID" value="CAJ2514326.1"/>
    <property type="molecule type" value="Genomic_DNA"/>
</dbReference>
<sequence length="154" mass="16870">MHNTAISAALEKAKQYAKEGNEFSTNHFLEKAQKIARDAGLPEPSLSAIEIHNMHKMAISAALKKAKQYAKKGNKSSANQCLKRAQEIARDAGLPEPSLSAIEIHNMHKMAISAALREAKQYLEKAQKIARDAGLPEPSLSAEEVHNMHETAMC</sequence>